<protein>
    <recommendedName>
        <fullName evidence="2">Endonuclease/exonuclease/phosphatase domain-containing protein</fullName>
    </recommendedName>
</protein>
<comment type="caution">
    <text evidence="3">The sequence shown here is derived from an EMBL/GenBank/DDBJ whole genome shotgun (WGS) entry which is preliminary data.</text>
</comment>
<dbReference type="SUPFAM" id="SSF56219">
    <property type="entry name" value="DNase I-like"/>
    <property type="match status" value="1"/>
</dbReference>
<evidence type="ECO:0000313" key="3">
    <source>
        <dbReference type="EMBL" id="EPX55012.1"/>
    </source>
</evidence>
<accession>S9NYB7</accession>
<dbReference type="OrthoDB" id="9793162at2"/>
<proteinExistence type="predicted"/>
<dbReference type="InterPro" id="IPR050410">
    <property type="entry name" value="CCR4/nocturin_mRNA_transcr"/>
</dbReference>
<name>S9NYB7_CYSF2</name>
<dbReference type="PANTHER" id="PTHR12121">
    <property type="entry name" value="CARBON CATABOLITE REPRESSOR PROTEIN 4"/>
    <property type="match status" value="1"/>
</dbReference>
<evidence type="ECO:0000256" key="1">
    <source>
        <dbReference type="ARBA" id="ARBA00022729"/>
    </source>
</evidence>
<dbReference type="SUPFAM" id="SSF69318">
    <property type="entry name" value="Integrin alpha N-terminal domain"/>
    <property type="match status" value="1"/>
</dbReference>
<dbReference type="EMBL" id="ANAH02000074">
    <property type="protein sequence ID" value="EPX55012.1"/>
    <property type="molecule type" value="Genomic_DNA"/>
</dbReference>
<dbReference type="Pfam" id="PF03372">
    <property type="entry name" value="Exo_endo_phos"/>
    <property type="match status" value="1"/>
</dbReference>
<dbReference type="eggNOG" id="COG3568">
    <property type="taxonomic scope" value="Bacteria"/>
</dbReference>
<keyword evidence="4" id="KW-1185">Reference proteome</keyword>
<dbReference type="Proteomes" id="UP000011682">
    <property type="component" value="Unassembled WGS sequence"/>
</dbReference>
<dbReference type="InterPro" id="IPR036691">
    <property type="entry name" value="Endo/exonu/phosph_ase_sf"/>
</dbReference>
<dbReference type="InterPro" id="IPR028994">
    <property type="entry name" value="Integrin_alpha_N"/>
</dbReference>
<sequence>MNIETRRLRRYLKGPILIALAALEASCGPAVLDDTWLQELAERESAATVAAVDHQPFKVLTYNVRQVNADDTGLYAWTQRSPGVIKLISTRNPDLFGVQEASAAAIQNDLINAFQATYGYYKPGNGSPKMIFYRRSRFQLAAGTDVQGYFSIPNPYATSDACHPNASGRTASWIKLDDTLTGRQYFVVNSHPAHAVACGLAREKNAEQIRAIITQKALGRSVIVFGDFNSDPQHPSSTNDDSISLLESGGSPALFRSERHTGATTEDTATFNSAWKSPATNSNRLDYIFVSGGDMTTSDYVVDRSTYNGISPSDHFAVMATVRPAVFQPGSTVDAHGTGSSASTRFYFADVTGDGCADKIAWNPTLLNGATQVFRSTCNGAFDAGVVNDNGGSASDATTFYFADVNGDACADKIYWNPTFDTGHTRVYLSNCDGTFRWTNSNDNGTSESSATRFYFADLTGDKCADKIYWNPTFDSGHARVYLSNCDGTFVWSNSNTDAGSSQNSEAHFSFADVTGDGRADKILWDPAAESGRTRIYASNGNGTFTLLSAHTAGTSGVPETRLYFTDVNGDGHADKLFWRPDYREGRLQIYLGSATGFAGAPLMDNTGWSQSANTQFFFADLDGSGAADKVYWNHAATDSNSRAYLSRY</sequence>
<organism evidence="3 4">
    <name type="scientific">Cystobacter fuscus (strain ATCC 25194 / DSM 2262 / NBRC 100088 / M29)</name>
    <dbReference type="NCBI Taxonomy" id="1242864"/>
    <lineage>
        <taxon>Bacteria</taxon>
        <taxon>Pseudomonadati</taxon>
        <taxon>Myxococcota</taxon>
        <taxon>Myxococcia</taxon>
        <taxon>Myxococcales</taxon>
        <taxon>Cystobacterineae</taxon>
        <taxon>Archangiaceae</taxon>
        <taxon>Cystobacter</taxon>
    </lineage>
</organism>
<keyword evidence="1" id="KW-0732">Signal</keyword>
<dbReference type="PANTHER" id="PTHR12121:SF36">
    <property type="entry name" value="ENDONUCLEASE_EXONUCLEASE_PHOSPHATASE DOMAIN-CONTAINING PROTEIN"/>
    <property type="match status" value="1"/>
</dbReference>
<evidence type="ECO:0000313" key="4">
    <source>
        <dbReference type="Proteomes" id="UP000011682"/>
    </source>
</evidence>
<dbReference type="InterPro" id="IPR005135">
    <property type="entry name" value="Endo/exonuclease/phosphatase"/>
</dbReference>
<dbReference type="Gene3D" id="3.60.10.10">
    <property type="entry name" value="Endonuclease/exonuclease/phosphatase"/>
    <property type="match status" value="1"/>
</dbReference>
<dbReference type="RefSeq" id="WP_002631751.1">
    <property type="nucleotide sequence ID" value="NZ_ANAH02000074.1"/>
</dbReference>
<feature type="domain" description="Endonuclease/exonuclease/phosphatase" evidence="2">
    <location>
        <begin position="60"/>
        <end position="315"/>
    </location>
</feature>
<dbReference type="Gene3D" id="2.130.10.130">
    <property type="entry name" value="Integrin alpha, N-terminal"/>
    <property type="match status" value="1"/>
</dbReference>
<dbReference type="InterPro" id="IPR013517">
    <property type="entry name" value="FG-GAP"/>
</dbReference>
<dbReference type="AlphaFoldDB" id="S9NYB7"/>
<gene>
    <name evidence="3" type="ORF">D187_009518</name>
</gene>
<dbReference type="GO" id="GO:0000175">
    <property type="term" value="F:3'-5'-RNA exonuclease activity"/>
    <property type="evidence" value="ECO:0007669"/>
    <property type="project" value="TreeGrafter"/>
</dbReference>
<dbReference type="Pfam" id="PF13517">
    <property type="entry name" value="FG-GAP_3"/>
    <property type="match status" value="1"/>
</dbReference>
<reference evidence="3" key="1">
    <citation type="submission" date="2013-05" db="EMBL/GenBank/DDBJ databases">
        <title>Genome assembly of Cystobacter fuscus DSM 2262.</title>
        <authorList>
            <person name="Sharma G."/>
            <person name="Khatri I."/>
            <person name="Kaur C."/>
            <person name="Mayilraj S."/>
            <person name="Subramanian S."/>
        </authorList>
    </citation>
    <scope>NUCLEOTIDE SEQUENCE [LARGE SCALE GENOMIC DNA]</scope>
    <source>
        <strain evidence="3">DSM 2262</strain>
    </source>
</reference>
<evidence type="ECO:0000259" key="2">
    <source>
        <dbReference type="Pfam" id="PF03372"/>
    </source>
</evidence>